<dbReference type="eggNOG" id="KOG0778">
    <property type="taxonomic scope" value="Eukaryota"/>
</dbReference>
<feature type="region of interest" description="Disordered" evidence="1">
    <location>
        <begin position="1"/>
        <end position="46"/>
    </location>
</feature>
<dbReference type="EMBL" id="CM000760">
    <property type="protein sequence ID" value="OQU91102.1"/>
    <property type="molecule type" value="Genomic_DNA"/>
</dbReference>
<reference evidence="2 3" key="1">
    <citation type="journal article" date="2009" name="Nature">
        <title>The Sorghum bicolor genome and the diversification of grasses.</title>
        <authorList>
            <person name="Paterson A.H."/>
            <person name="Bowers J.E."/>
            <person name="Bruggmann R."/>
            <person name="Dubchak I."/>
            <person name="Grimwood J."/>
            <person name="Gundlach H."/>
            <person name="Haberer G."/>
            <person name="Hellsten U."/>
            <person name="Mitros T."/>
            <person name="Poliakov A."/>
            <person name="Schmutz J."/>
            <person name="Spannagl M."/>
            <person name="Tang H."/>
            <person name="Wang X."/>
            <person name="Wicker T."/>
            <person name="Bharti A.K."/>
            <person name="Chapman J."/>
            <person name="Feltus F.A."/>
            <person name="Gowik U."/>
            <person name="Grigoriev I.V."/>
            <person name="Lyons E."/>
            <person name="Maher C.A."/>
            <person name="Martis M."/>
            <person name="Narechania A."/>
            <person name="Otillar R.P."/>
            <person name="Penning B.W."/>
            <person name="Salamov A.A."/>
            <person name="Wang Y."/>
            <person name="Zhang L."/>
            <person name="Carpita N.C."/>
            <person name="Freeling M."/>
            <person name="Gingle A.R."/>
            <person name="Hash C.T."/>
            <person name="Keller B."/>
            <person name="Klein P."/>
            <person name="Kresovich S."/>
            <person name="McCann M.C."/>
            <person name="Ming R."/>
            <person name="Peterson D.G."/>
            <person name="Mehboob-ur-Rahman"/>
            <person name="Ware D."/>
            <person name="Westhoff P."/>
            <person name="Mayer K.F."/>
            <person name="Messing J."/>
            <person name="Rokhsar D.S."/>
        </authorList>
    </citation>
    <scope>NUCLEOTIDE SEQUENCE [LARGE SCALE GENOMIC DNA]</scope>
    <source>
        <strain evidence="3">cv. BTx623</strain>
    </source>
</reference>
<reference evidence="3" key="2">
    <citation type="journal article" date="2018" name="Plant J.">
        <title>The Sorghum bicolor reference genome: improved assembly, gene annotations, a transcriptome atlas, and signatures of genome organization.</title>
        <authorList>
            <person name="McCormick R.F."/>
            <person name="Truong S.K."/>
            <person name="Sreedasyam A."/>
            <person name="Jenkins J."/>
            <person name="Shu S."/>
            <person name="Sims D."/>
            <person name="Kennedy M."/>
            <person name="Amirebrahimi M."/>
            <person name="Weers B.D."/>
            <person name="McKinley B."/>
            <person name="Mattison A."/>
            <person name="Morishige D.T."/>
            <person name="Grimwood J."/>
            <person name="Schmutz J."/>
            <person name="Mullet J.E."/>
        </authorList>
    </citation>
    <scope>NUCLEOTIDE SEQUENCE [LARGE SCALE GENOMIC DNA]</scope>
    <source>
        <strain evidence="3">cv. BTx623</strain>
    </source>
</reference>
<dbReference type="InterPro" id="IPR038765">
    <property type="entry name" value="Papain-like_cys_pep_sf"/>
</dbReference>
<accession>A0A1Z5S599</accession>
<evidence type="ECO:0000313" key="3">
    <source>
        <dbReference type="Proteomes" id="UP000000768"/>
    </source>
</evidence>
<evidence type="ECO:0008006" key="4">
    <source>
        <dbReference type="Google" id="ProtNLM"/>
    </source>
</evidence>
<protein>
    <recommendedName>
        <fullName evidence="4">Ubiquitin-like protease family profile domain-containing protein</fullName>
    </recommendedName>
</protein>
<dbReference type="KEGG" id="sbi:8063376"/>
<keyword evidence="3" id="KW-1185">Reference proteome</keyword>
<organism evidence="2 3">
    <name type="scientific">Sorghum bicolor</name>
    <name type="common">Sorghum</name>
    <name type="synonym">Sorghum vulgare</name>
    <dbReference type="NCBI Taxonomy" id="4558"/>
    <lineage>
        <taxon>Eukaryota</taxon>
        <taxon>Viridiplantae</taxon>
        <taxon>Streptophyta</taxon>
        <taxon>Embryophyta</taxon>
        <taxon>Tracheophyta</taxon>
        <taxon>Spermatophyta</taxon>
        <taxon>Magnoliopsida</taxon>
        <taxon>Liliopsida</taxon>
        <taxon>Poales</taxon>
        <taxon>Poaceae</taxon>
        <taxon>PACMAD clade</taxon>
        <taxon>Panicoideae</taxon>
        <taxon>Andropogonodae</taxon>
        <taxon>Andropogoneae</taxon>
        <taxon>Sorghinae</taxon>
        <taxon>Sorghum</taxon>
    </lineage>
</organism>
<feature type="compositionally biased region" description="Basic and acidic residues" evidence="1">
    <location>
        <begin position="1"/>
        <end position="33"/>
    </location>
</feature>
<evidence type="ECO:0000313" key="2">
    <source>
        <dbReference type="EMBL" id="OQU91102.1"/>
    </source>
</evidence>
<dbReference type="Gene3D" id="3.40.395.10">
    <property type="entry name" value="Adenoviral Proteinase, Chain A"/>
    <property type="match status" value="1"/>
</dbReference>
<dbReference type="OrthoDB" id="696906at2759"/>
<dbReference type="SUPFAM" id="SSF54001">
    <property type="entry name" value="Cysteine proteinases"/>
    <property type="match status" value="1"/>
</dbReference>
<dbReference type="Proteomes" id="UP000000768">
    <property type="component" value="Chromosome 1"/>
</dbReference>
<dbReference type="OMA" id="IRAYICC"/>
<proteinExistence type="predicted"/>
<feature type="compositionally biased region" description="Polar residues" evidence="1">
    <location>
        <begin position="35"/>
        <end position="46"/>
    </location>
</feature>
<name>A0A1Z5S599_SORBI</name>
<dbReference type="AlphaFoldDB" id="A0A1Z5S599"/>
<sequence length="178" mass="20699">MDHNVGSSHDENSDVRPLKKTKMSEEKLSDEKTMASPTRETLSSDSELIDKQVREEKFPLHDEQQLKEQNNVVDTYDYLPQDYTLTNMDLCAHIIIETSSKDDLLVKIDEISVKQHQLLCLLDQAKWLDDDVIRAYICCIIDQVYLQNMDNAKIYFPMHGLVELHRIYILGEVSTFHV</sequence>
<gene>
    <name evidence="2" type="ORF">SORBI_3001G114650</name>
</gene>
<dbReference type="Gramene" id="OQU91102">
    <property type="protein sequence ID" value="OQU91102"/>
    <property type="gene ID" value="SORBI_3001G114650"/>
</dbReference>
<evidence type="ECO:0000256" key="1">
    <source>
        <dbReference type="SAM" id="MobiDB-lite"/>
    </source>
</evidence>
<dbReference type="InParanoid" id="A0A1Z5S599"/>